<dbReference type="OrthoDB" id="2755887at2759"/>
<evidence type="ECO:0000313" key="3">
    <source>
        <dbReference type="EMBL" id="RPD52632.1"/>
    </source>
</evidence>
<dbReference type="Pfam" id="PF17667">
    <property type="entry name" value="Pkinase_fungal"/>
    <property type="match status" value="1"/>
</dbReference>
<dbReference type="PANTHER" id="PTHR38248:SF2">
    <property type="entry name" value="FUNK1 11"/>
    <property type="match status" value="1"/>
</dbReference>
<sequence length="730" mass="81393">MADTAGTHGIYEDKVEFAKRYLTPLLPPNTPSPPLDHNPFAALENAAELDEATLTCQFTVLVNQCDAFSGGIKLASCGTRPDLARSIEGERKPKPDMALFRPGLVPASGVPMWCDQLVAVIITSPILSSAPEDADGFDDGYDIITRVELMFAVQQRFAVFTLLVVQRHFHLIRWDHAGFIITQPIDYFIDWRYAADVLSRISQCADLQLGLDPTAHRLFPSDPEYRCMTEAAESLAVDLELTEGFFDPDNPPQRPYVFSYVRAAFARSLDPLWPRYRVEVPDGNENRTFLVGKPQFRAKGLFGRATRGYVALDCETGLFVWLKDTWRTCGVFFAREGDVLMELNTAHVGNVPTLLYHDDLIGQATYTLQRWAEQQGESESAEAGCAAGRKRTQGSGQSDRVRSCLLRRYQHYRLVVEEVALQLSEFQTGQQLVSIVEDCVVAHRGAFEHLSLLHGDISGGNMLIYPRIDKVGGRYALRLRGILADWEMARPASEMPSEKTGTLSFMSVARLSLTKPVEVCDELESFAYVLLYYATRFLRSSCALDITVANYIEELFEQYNTEDGRIACSARKLHTILTGRLEVAHGIPLEFGSNMDSVLRTLLSWFQARHAVSQHELHRGEEELREAVPPSPSAEVDPEVDHPPSSDVSLDKPTNAHKEPSADDHKLASLASSHHAMAELLTNTEGLPGWPDDDKVGDRIPMDWCPDKRHVNDPSQASGGRSGNKKRRTG</sequence>
<dbReference type="PANTHER" id="PTHR38248">
    <property type="entry name" value="FUNK1 6"/>
    <property type="match status" value="1"/>
</dbReference>
<evidence type="ECO:0000313" key="4">
    <source>
        <dbReference type="Proteomes" id="UP000313359"/>
    </source>
</evidence>
<protein>
    <recommendedName>
        <fullName evidence="2">Fungal-type protein kinase domain-containing protein</fullName>
    </recommendedName>
</protein>
<reference evidence="3" key="1">
    <citation type="journal article" date="2018" name="Genome Biol. Evol.">
        <title>Genomics and development of Lentinus tigrinus, a white-rot wood-decaying mushroom with dimorphic fruiting bodies.</title>
        <authorList>
            <person name="Wu B."/>
            <person name="Xu Z."/>
            <person name="Knudson A."/>
            <person name="Carlson A."/>
            <person name="Chen N."/>
            <person name="Kovaka S."/>
            <person name="LaButti K."/>
            <person name="Lipzen A."/>
            <person name="Pennachio C."/>
            <person name="Riley R."/>
            <person name="Schakwitz W."/>
            <person name="Umezawa K."/>
            <person name="Ohm R.A."/>
            <person name="Grigoriev I.V."/>
            <person name="Nagy L.G."/>
            <person name="Gibbons J."/>
            <person name="Hibbett D."/>
        </authorList>
    </citation>
    <scope>NUCLEOTIDE SEQUENCE [LARGE SCALE GENOMIC DNA]</scope>
    <source>
        <strain evidence="3">ALCF2SS1-6</strain>
    </source>
</reference>
<evidence type="ECO:0000259" key="2">
    <source>
        <dbReference type="Pfam" id="PF17667"/>
    </source>
</evidence>
<feature type="region of interest" description="Disordered" evidence="1">
    <location>
        <begin position="617"/>
        <end position="666"/>
    </location>
</feature>
<dbReference type="InterPro" id="IPR040976">
    <property type="entry name" value="Pkinase_fungal"/>
</dbReference>
<proteinExistence type="predicted"/>
<feature type="compositionally biased region" description="Basic and acidic residues" evidence="1">
    <location>
        <begin position="617"/>
        <end position="626"/>
    </location>
</feature>
<gene>
    <name evidence="3" type="ORF">L227DRAFT_658728</name>
</gene>
<dbReference type="InterPro" id="IPR011009">
    <property type="entry name" value="Kinase-like_dom_sf"/>
</dbReference>
<feature type="compositionally biased region" description="Basic and acidic residues" evidence="1">
    <location>
        <begin position="692"/>
        <end position="712"/>
    </location>
</feature>
<dbReference type="EMBL" id="ML122348">
    <property type="protein sequence ID" value="RPD52632.1"/>
    <property type="molecule type" value="Genomic_DNA"/>
</dbReference>
<organism evidence="3 4">
    <name type="scientific">Lentinus tigrinus ALCF2SS1-6</name>
    <dbReference type="NCBI Taxonomy" id="1328759"/>
    <lineage>
        <taxon>Eukaryota</taxon>
        <taxon>Fungi</taxon>
        <taxon>Dikarya</taxon>
        <taxon>Basidiomycota</taxon>
        <taxon>Agaricomycotina</taxon>
        <taxon>Agaricomycetes</taxon>
        <taxon>Polyporales</taxon>
        <taxon>Polyporaceae</taxon>
        <taxon>Lentinus</taxon>
    </lineage>
</organism>
<accession>A0A5C2RM08</accession>
<name>A0A5C2RM08_9APHY</name>
<evidence type="ECO:0000256" key="1">
    <source>
        <dbReference type="SAM" id="MobiDB-lite"/>
    </source>
</evidence>
<dbReference type="SUPFAM" id="SSF56112">
    <property type="entry name" value="Protein kinase-like (PK-like)"/>
    <property type="match status" value="1"/>
</dbReference>
<keyword evidence="4" id="KW-1185">Reference proteome</keyword>
<dbReference type="Proteomes" id="UP000313359">
    <property type="component" value="Unassembled WGS sequence"/>
</dbReference>
<dbReference type="AlphaFoldDB" id="A0A5C2RM08"/>
<feature type="compositionally biased region" description="Basic and acidic residues" evidence="1">
    <location>
        <begin position="654"/>
        <end position="666"/>
    </location>
</feature>
<feature type="region of interest" description="Disordered" evidence="1">
    <location>
        <begin position="683"/>
        <end position="730"/>
    </location>
</feature>
<feature type="domain" description="Fungal-type protein kinase" evidence="2">
    <location>
        <begin position="280"/>
        <end position="532"/>
    </location>
</feature>